<dbReference type="PROSITE" id="PS51257">
    <property type="entry name" value="PROKAR_LIPOPROTEIN"/>
    <property type="match status" value="1"/>
</dbReference>
<gene>
    <name evidence="3" type="ORF">B9Z44_14475</name>
</gene>
<reference evidence="3 4" key="1">
    <citation type="submission" date="2017-04" db="EMBL/GenBank/DDBJ databases">
        <title>Unexpected and diverse lifestyles within the genus Limnohabitans.</title>
        <authorList>
            <person name="Kasalicky V."/>
            <person name="Mehrshad M."/>
            <person name="Andrei S.-A."/>
            <person name="Salcher M."/>
            <person name="Kratochvilova H."/>
            <person name="Simek K."/>
            <person name="Ghai R."/>
        </authorList>
    </citation>
    <scope>NUCLEOTIDE SEQUENCE [LARGE SCALE GENOMIC DNA]</scope>
    <source>
        <strain evidence="3 4">MWH-C5</strain>
    </source>
</reference>
<accession>A0A315EHZ3</accession>
<evidence type="ECO:0000256" key="2">
    <source>
        <dbReference type="SAM" id="SignalP"/>
    </source>
</evidence>
<dbReference type="Pfam" id="PF06986">
    <property type="entry name" value="F_T4SS_TraN"/>
    <property type="match status" value="2"/>
</dbReference>
<evidence type="ECO:0000313" key="4">
    <source>
        <dbReference type="Proteomes" id="UP000251341"/>
    </source>
</evidence>
<proteinExistence type="predicted"/>
<evidence type="ECO:0008006" key="5">
    <source>
        <dbReference type="Google" id="ProtNLM"/>
    </source>
</evidence>
<evidence type="ECO:0000313" key="3">
    <source>
        <dbReference type="EMBL" id="PUE56448.1"/>
    </source>
</evidence>
<dbReference type="InterPro" id="IPR014121">
    <property type="entry name" value="TraN_Ftype"/>
</dbReference>
<dbReference type="Proteomes" id="UP000251341">
    <property type="component" value="Unassembled WGS sequence"/>
</dbReference>
<dbReference type="AlphaFoldDB" id="A0A315EHZ3"/>
<feature type="region of interest" description="Disordered" evidence="1">
    <location>
        <begin position="448"/>
        <end position="472"/>
    </location>
</feature>
<sequence>MKKIRIIATAVLISYAWTSSFSQYAAGACHSVPNTKTCVDTTPCKDIGGKVACLAGVSTPGGAVSIPKSCWQYSYDFACSSTVVNTCTPYETNKACEIVSSKCTDVIPENGQCSSYTNVYSCKTKEETKEQKLSCSSGVFNSDSMTDPVNTNNTFQKAALAQEILRESATYGSNGQNIFAGVAETCRKGYFGIKNCCKSAPGATSNSVMMNLALSGAYSAVKYAGQVAVDAASPYVYDAMYTGGQYASGLVSNFSESAAASIADYSSTVPTSTNFAAGGPSLSAYGFTYQSGIAAQGSGFMGANTTLATFGEGSSMTSVTFNPYVFGALVAIQVIQSLKSCSQEEQMLSMHMGANLSTFVKEECTKKIPIIGTCIEWTSTYCSFNSVLARVINMQGKPQLGLNTSDCKGISVDQISKIDFTKIDFREFTGQMTQQATKNMPANISGNYTPIMQKQTSGTSQSGSANLPSYAP</sequence>
<keyword evidence="4" id="KW-1185">Reference proteome</keyword>
<feature type="compositionally biased region" description="Low complexity" evidence="1">
    <location>
        <begin position="455"/>
        <end position="464"/>
    </location>
</feature>
<protein>
    <recommendedName>
        <fullName evidence="5">Conjugal transfer protein TraN</fullName>
    </recommendedName>
</protein>
<evidence type="ECO:0000256" key="1">
    <source>
        <dbReference type="SAM" id="MobiDB-lite"/>
    </source>
</evidence>
<keyword evidence="2" id="KW-0732">Signal</keyword>
<comment type="caution">
    <text evidence="3">The sequence shown here is derived from an EMBL/GenBank/DDBJ whole genome shotgun (WGS) entry which is preliminary data.</text>
</comment>
<dbReference type="RefSeq" id="WP_108402976.1">
    <property type="nucleotide sequence ID" value="NZ_NESP01000002.1"/>
</dbReference>
<organism evidence="3 4">
    <name type="scientific">Limnohabitans curvus</name>
    <dbReference type="NCBI Taxonomy" id="323423"/>
    <lineage>
        <taxon>Bacteria</taxon>
        <taxon>Pseudomonadati</taxon>
        <taxon>Pseudomonadota</taxon>
        <taxon>Betaproteobacteria</taxon>
        <taxon>Burkholderiales</taxon>
        <taxon>Comamonadaceae</taxon>
        <taxon>Limnohabitans</taxon>
    </lineage>
</organism>
<feature type="chain" id="PRO_5016454619" description="Conjugal transfer protein TraN" evidence="2">
    <location>
        <begin position="26"/>
        <end position="472"/>
    </location>
</feature>
<dbReference type="EMBL" id="NESP01000002">
    <property type="protein sequence ID" value="PUE56448.1"/>
    <property type="molecule type" value="Genomic_DNA"/>
</dbReference>
<feature type="signal peptide" evidence="2">
    <location>
        <begin position="1"/>
        <end position="25"/>
    </location>
</feature>
<name>A0A315EHZ3_9BURK</name>